<accession>A0A6A1TUA8</accession>
<dbReference type="SUPFAM" id="SSF88723">
    <property type="entry name" value="PIN domain-like"/>
    <property type="match status" value="1"/>
</dbReference>
<dbReference type="Pfam" id="PF01850">
    <property type="entry name" value="PIN"/>
    <property type="match status" value="1"/>
</dbReference>
<dbReference type="CDD" id="cd18683">
    <property type="entry name" value="PIN_VapC-like"/>
    <property type="match status" value="1"/>
</dbReference>
<evidence type="ECO:0000313" key="3">
    <source>
        <dbReference type="Proteomes" id="UP000386575"/>
    </source>
</evidence>
<organism evidence="2 3">
    <name type="scientific">Neorhizobium galegae</name>
    <name type="common">Rhizobium galegae</name>
    <dbReference type="NCBI Taxonomy" id="399"/>
    <lineage>
        <taxon>Bacteria</taxon>
        <taxon>Pseudomonadati</taxon>
        <taxon>Pseudomonadota</taxon>
        <taxon>Alphaproteobacteria</taxon>
        <taxon>Hyphomicrobiales</taxon>
        <taxon>Rhizobiaceae</taxon>
        <taxon>Rhizobium/Agrobacterium group</taxon>
        <taxon>Neorhizobium</taxon>
    </lineage>
</organism>
<proteinExistence type="predicted"/>
<dbReference type="EMBL" id="VZUL01000002">
    <property type="protein sequence ID" value="KAB1087846.1"/>
    <property type="molecule type" value="Genomic_DNA"/>
</dbReference>
<reference evidence="2 3" key="1">
    <citation type="submission" date="2019-09" db="EMBL/GenBank/DDBJ databases">
        <title>Genome sequencing of Ng87 strain.</title>
        <authorList>
            <person name="Karasev E.S."/>
            <person name="Andronov E."/>
        </authorList>
    </citation>
    <scope>NUCLEOTIDE SEQUENCE [LARGE SCALE GENOMIC DNA]</scope>
    <source>
        <strain evidence="2 3">Ng87</strain>
    </source>
</reference>
<comment type="caution">
    <text evidence="2">The sequence shown here is derived from an EMBL/GenBank/DDBJ whole genome shotgun (WGS) entry which is preliminary data.</text>
</comment>
<evidence type="ECO:0000259" key="1">
    <source>
        <dbReference type="Pfam" id="PF01850"/>
    </source>
</evidence>
<protein>
    <submittedName>
        <fullName evidence="2">Type II toxin-antitoxin system VapC family toxin</fullName>
    </submittedName>
</protein>
<sequence length="139" mass="15833">MMTGESFVIGIDTNVLLRFLMTDDPKQYESAVEFFRSRSADNPAYISLFVFAEAWWVMRKSYGYKNQEIASLFRGLLESRELVFEDSDFIEALFLADGFGKFDVADYLIAELAKRVGCSKTVTFDKTAARYVPGMELLA</sequence>
<gene>
    <name evidence="2" type="ORF">F4V91_16275</name>
</gene>
<dbReference type="Proteomes" id="UP000386575">
    <property type="component" value="Unassembled WGS sequence"/>
</dbReference>
<evidence type="ECO:0000313" key="2">
    <source>
        <dbReference type="EMBL" id="KAB1087846.1"/>
    </source>
</evidence>
<dbReference type="InterPro" id="IPR002716">
    <property type="entry name" value="PIN_dom"/>
</dbReference>
<feature type="domain" description="PIN" evidence="1">
    <location>
        <begin position="11"/>
        <end position="130"/>
    </location>
</feature>
<dbReference type="PANTHER" id="PTHR39664">
    <property type="match status" value="1"/>
</dbReference>
<dbReference type="AlphaFoldDB" id="A0A6A1TUA8"/>
<dbReference type="PANTHER" id="PTHR39664:SF2">
    <property type="entry name" value="NUCLEIC ACID-BINDING PROTEIN, CONTAINING PIN DOMAIN-RELATED"/>
    <property type="match status" value="1"/>
</dbReference>
<dbReference type="InterPro" id="IPR029060">
    <property type="entry name" value="PIN-like_dom_sf"/>
</dbReference>
<name>A0A6A1TUA8_NEOGA</name>
<dbReference type="Gene3D" id="3.40.50.1010">
    <property type="entry name" value="5'-nuclease"/>
    <property type="match status" value="1"/>
</dbReference>